<keyword evidence="5" id="KW-0812">Transmembrane</keyword>
<evidence type="ECO:0000256" key="1">
    <source>
        <dbReference type="ARBA" id="ARBA00004167"/>
    </source>
</evidence>
<dbReference type="PANTHER" id="PTHR21461:SF69">
    <property type="entry name" value="GLYCOSYLTRANSFERASE FAMILY 92 PROTEIN"/>
    <property type="match status" value="1"/>
</dbReference>
<comment type="similarity">
    <text evidence="2 8">Belongs to the glycosyltransferase 92 family.</text>
</comment>
<evidence type="ECO:0000256" key="2">
    <source>
        <dbReference type="ARBA" id="ARBA00007647"/>
    </source>
</evidence>
<evidence type="ECO:0000313" key="9">
    <source>
        <dbReference type="EMBL" id="CAG5128736.1"/>
    </source>
</evidence>
<dbReference type="Proteomes" id="UP000678393">
    <property type="component" value="Unassembled WGS sequence"/>
</dbReference>
<protein>
    <recommendedName>
        <fullName evidence="8">Glycosyltransferase family 92 protein</fullName>
        <ecNumber evidence="8">2.4.1.-</ecNumber>
    </recommendedName>
</protein>
<organism evidence="9 10">
    <name type="scientific">Candidula unifasciata</name>
    <dbReference type="NCBI Taxonomy" id="100452"/>
    <lineage>
        <taxon>Eukaryota</taxon>
        <taxon>Metazoa</taxon>
        <taxon>Spiralia</taxon>
        <taxon>Lophotrochozoa</taxon>
        <taxon>Mollusca</taxon>
        <taxon>Gastropoda</taxon>
        <taxon>Heterobranchia</taxon>
        <taxon>Euthyneura</taxon>
        <taxon>Panpulmonata</taxon>
        <taxon>Eupulmonata</taxon>
        <taxon>Stylommatophora</taxon>
        <taxon>Helicina</taxon>
        <taxon>Helicoidea</taxon>
        <taxon>Geomitridae</taxon>
        <taxon>Candidula</taxon>
    </lineage>
</organism>
<comment type="subcellular location">
    <subcellularLocation>
        <location evidence="1">Membrane</location>
        <topology evidence="1">Single-pass membrane protein</topology>
    </subcellularLocation>
</comment>
<evidence type="ECO:0000256" key="3">
    <source>
        <dbReference type="ARBA" id="ARBA00022676"/>
    </source>
</evidence>
<dbReference type="AlphaFoldDB" id="A0A8S3ZN25"/>
<dbReference type="EMBL" id="CAJHNH020003194">
    <property type="protein sequence ID" value="CAG5128736.1"/>
    <property type="molecule type" value="Genomic_DNA"/>
</dbReference>
<dbReference type="EC" id="2.4.1.-" evidence="8"/>
<evidence type="ECO:0000313" key="10">
    <source>
        <dbReference type="Proteomes" id="UP000678393"/>
    </source>
</evidence>
<accession>A0A8S3ZN25</accession>
<dbReference type="GO" id="GO:0005737">
    <property type="term" value="C:cytoplasm"/>
    <property type="evidence" value="ECO:0007669"/>
    <property type="project" value="TreeGrafter"/>
</dbReference>
<dbReference type="PANTHER" id="PTHR21461">
    <property type="entry name" value="GLYCOSYLTRANSFERASE FAMILY 92 PROTEIN"/>
    <property type="match status" value="1"/>
</dbReference>
<reference evidence="9" key="1">
    <citation type="submission" date="2021-04" db="EMBL/GenBank/DDBJ databases">
        <authorList>
            <consortium name="Molecular Ecology Group"/>
        </authorList>
    </citation>
    <scope>NUCLEOTIDE SEQUENCE</scope>
</reference>
<name>A0A8S3ZN25_9EUPU</name>
<keyword evidence="6" id="KW-1133">Transmembrane helix</keyword>
<sequence length="257" mass="29901">MNRILGAEHFVVYNYSISPAVDQILQRYQQDGLVTVLPWPLPTNQVFYFGQKSALNDCVYRNRNISRFIVVVDTDEFMIPTNHSNWMEMIAATSPQEYDVSTFVHSPNTPKKAHTKTGCFIVRSSFFSASSRANWTSLPSKFSFTEKEKHNILKYNIQTLSQFLRSTVFPPYQRSKYIARPDLIYNIGMHLVHTFVDSSSCTVVSNNVSLVHHYRELDRRTSQSFPLNITDTSILRFKSQLYPRVMEKFKLFPNIFK</sequence>
<dbReference type="Pfam" id="PF01697">
    <property type="entry name" value="Glyco_transf_92"/>
    <property type="match status" value="1"/>
</dbReference>
<keyword evidence="3 8" id="KW-0328">Glycosyltransferase</keyword>
<evidence type="ECO:0000256" key="7">
    <source>
        <dbReference type="ARBA" id="ARBA00023136"/>
    </source>
</evidence>
<keyword evidence="10" id="KW-1185">Reference proteome</keyword>
<evidence type="ECO:0000256" key="5">
    <source>
        <dbReference type="ARBA" id="ARBA00022692"/>
    </source>
</evidence>
<dbReference type="GO" id="GO:0016757">
    <property type="term" value="F:glycosyltransferase activity"/>
    <property type="evidence" value="ECO:0007669"/>
    <property type="project" value="UniProtKB-UniRule"/>
</dbReference>
<dbReference type="OrthoDB" id="6232146at2759"/>
<evidence type="ECO:0000256" key="4">
    <source>
        <dbReference type="ARBA" id="ARBA00022679"/>
    </source>
</evidence>
<proteinExistence type="inferred from homology"/>
<gene>
    <name evidence="9" type="ORF">CUNI_LOCUS14294</name>
</gene>
<keyword evidence="4 8" id="KW-0808">Transferase</keyword>
<comment type="caution">
    <text evidence="9">The sequence shown here is derived from an EMBL/GenBank/DDBJ whole genome shotgun (WGS) entry which is preliminary data.</text>
</comment>
<dbReference type="InterPro" id="IPR008166">
    <property type="entry name" value="Glyco_transf_92"/>
</dbReference>
<evidence type="ECO:0000256" key="8">
    <source>
        <dbReference type="RuleBase" id="RU366017"/>
    </source>
</evidence>
<evidence type="ECO:0000256" key="6">
    <source>
        <dbReference type="ARBA" id="ARBA00022989"/>
    </source>
</evidence>
<keyword evidence="7" id="KW-0472">Membrane</keyword>
<dbReference type="GO" id="GO:0016020">
    <property type="term" value="C:membrane"/>
    <property type="evidence" value="ECO:0007669"/>
    <property type="project" value="UniProtKB-SubCell"/>
</dbReference>